<evidence type="ECO:0000313" key="4">
    <source>
        <dbReference type="Proteomes" id="UP000199620"/>
    </source>
</evidence>
<sequence length="149" mass="16515">MSKELMSPLGSDKLQTNPEVGGSANELKDPSSQLAFLKDYSTAPATYLVMVDGYVMTTPDIAKASKFLVVNYGSGNWYMVTVGTAQYLSFTSRSYLYAYSSWTNARYMSIDPVSFNSYPGLYLYNGYVCCNGVADKPGELMNVHPEWIK</sequence>
<dbReference type="AlphaFoldDB" id="A0A5B2UIP7"/>
<dbReference type="EMBL" id="VUOL01000019">
    <property type="protein sequence ID" value="KAA2226704.1"/>
    <property type="molecule type" value="Genomic_DNA"/>
</dbReference>
<gene>
    <name evidence="2" type="ORF">F1720_24820</name>
    <name evidence="3" type="ORF">SAMN04490181_1402</name>
</gene>
<dbReference type="OrthoDB" id="6973685at2"/>
<protein>
    <submittedName>
        <fullName evidence="2">Uncharacterized protein</fullName>
    </submittedName>
</protein>
<reference evidence="2 5" key="2">
    <citation type="submission" date="2019-09" db="EMBL/GenBank/DDBJ databases">
        <title>Draft genome sequence of Pseudomonas brenneri CCUG 51514(T).</title>
        <authorList>
            <person name="Tunovic T."/>
            <person name="Pineiro-Iglesias B."/>
            <person name="Unosson C."/>
            <person name="Inganas E."/>
            <person name="Ohlen M."/>
            <person name="Cardew S."/>
            <person name="Jensie-Markopoulos S."/>
            <person name="Salva-Serra F."/>
            <person name="Jaen-Luchoro D."/>
            <person name="Svensson-Stadler L."/>
            <person name="Chun J."/>
            <person name="Moore E."/>
        </authorList>
    </citation>
    <scope>NUCLEOTIDE SEQUENCE [LARGE SCALE GENOMIC DNA]</scope>
    <source>
        <strain evidence="2 5">CCUG 51514</strain>
    </source>
</reference>
<dbReference type="RefSeq" id="WP_065942282.1">
    <property type="nucleotide sequence ID" value="NZ_BMNU01000015.1"/>
</dbReference>
<reference evidence="3 4" key="1">
    <citation type="submission" date="2016-10" db="EMBL/GenBank/DDBJ databases">
        <authorList>
            <person name="Varghese N."/>
            <person name="Submissions S."/>
        </authorList>
    </citation>
    <scope>NUCLEOTIDE SEQUENCE [LARGE SCALE GENOMIC DNA]</scope>
    <source>
        <strain evidence="3 4">BS2771</strain>
    </source>
</reference>
<accession>A0A5B2UIP7</accession>
<keyword evidence="4" id="KW-1185">Reference proteome</keyword>
<evidence type="ECO:0000313" key="3">
    <source>
        <dbReference type="EMBL" id="SDU91041.1"/>
    </source>
</evidence>
<dbReference type="EMBL" id="LT629800">
    <property type="protein sequence ID" value="SDU91041.1"/>
    <property type="molecule type" value="Genomic_DNA"/>
</dbReference>
<evidence type="ECO:0000313" key="2">
    <source>
        <dbReference type="EMBL" id="KAA2226704.1"/>
    </source>
</evidence>
<evidence type="ECO:0000313" key="5">
    <source>
        <dbReference type="Proteomes" id="UP000325296"/>
    </source>
</evidence>
<name>A0A5B2UIP7_9PSED</name>
<feature type="region of interest" description="Disordered" evidence="1">
    <location>
        <begin position="1"/>
        <end position="24"/>
    </location>
</feature>
<organism evidence="2 5">
    <name type="scientific">Pseudomonas brenneri</name>
    <dbReference type="NCBI Taxonomy" id="129817"/>
    <lineage>
        <taxon>Bacteria</taxon>
        <taxon>Pseudomonadati</taxon>
        <taxon>Pseudomonadota</taxon>
        <taxon>Gammaproteobacteria</taxon>
        <taxon>Pseudomonadales</taxon>
        <taxon>Pseudomonadaceae</taxon>
        <taxon>Pseudomonas</taxon>
    </lineage>
</organism>
<dbReference type="Proteomes" id="UP000199620">
    <property type="component" value="Chromosome I"/>
</dbReference>
<proteinExistence type="predicted"/>
<dbReference type="Proteomes" id="UP000325296">
    <property type="component" value="Unassembled WGS sequence"/>
</dbReference>
<evidence type="ECO:0000256" key="1">
    <source>
        <dbReference type="SAM" id="MobiDB-lite"/>
    </source>
</evidence>